<feature type="compositionally biased region" description="Basic and acidic residues" evidence="3">
    <location>
        <begin position="298"/>
        <end position="319"/>
    </location>
</feature>
<comment type="caution">
    <text evidence="4">The sequence shown here is derived from an EMBL/GenBank/DDBJ whole genome shotgun (WGS) entry which is preliminary data.</text>
</comment>
<dbReference type="FunFam" id="3.80.10.10:FF:001016">
    <property type="entry name" value="Leucine Rich Repeat, putative"/>
    <property type="match status" value="1"/>
</dbReference>
<evidence type="ECO:0000313" key="5">
    <source>
        <dbReference type="Proteomes" id="UP000038009"/>
    </source>
</evidence>
<name>A0A0N0P4N9_LEPSE</name>
<dbReference type="InterPro" id="IPR001611">
    <property type="entry name" value="Leu-rich_rpt"/>
</dbReference>
<dbReference type="EMBL" id="LJSK01000183">
    <property type="protein sequence ID" value="KPI85516.1"/>
    <property type="molecule type" value="Genomic_DNA"/>
</dbReference>
<feature type="region of interest" description="Disordered" evidence="3">
    <location>
        <begin position="495"/>
        <end position="535"/>
    </location>
</feature>
<accession>A0A0N0P4N9</accession>
<feature type="compositionally biased region" description="Basic and acidic residues" evidence="3">
    <location>
        <begin position="517"/>
        <end position="529"/>
    </location>
</feature>
<dbReference type="AlphaFoldDB" id="A0A0N0P4N9"/>
<evidence type="ECO:0000313" key="4">
    <source>
        <dbReference type="EMBL" id="KPI85516.1"/>
    </source>
</evidence>
<feature type="compositionally biased region" description="Polar residues" evidence="3">
    <location>
        <begin position="591"/>
        <end position="600"/>
    </location>
</feature>
<feature type="region of interest" description="Disordered" evidence="3">
    <location>
        <begin position="1"/>
        <end position="40"/>
    </location>
</feature>
<evidence type="ECO:0000256" key="1">
    <source>
        <dbReference type="ARBA" id="ARBA00022614"/>
    </source>
</evidence>
<dbReference type="VEuPathDB" id="TriTrypDB:Lsey_0183_0150"/>
<dbReference type="InterPro" id="IPR003591">
    <property type="entry name" value="Leu-rich_rpt_typical-subtyp"/>
</dbReference>
<dbReference type="PANTHER" id="PTHR15454">
    <property type="entry name" value="NISCHARIN RELATED"/>
    <property type="match status" value="1"/>
</dbReference>
<sequence length="642" mass="68399">MKPNAGRPRGAPPPPPRKGGPASKELPRHRAARGAPTQNTAELTRAQQLETKAARDAVLAGAPKASPLVAKNFAEAISLDVDVDAARQLLLSSKALTALPPSIGILCRQLRKLDVSGNDLSDLSPLASLQHLSNLNVSNNPRLASLKGLSGTCLSVLNISCCAVESLVGLEHTALTLRTFIASNNRLQFQSPIFRNDSVVLHKHEGVEGMLADMDAAAEHLSASIREGVKANAIAIHNYAVFASFQQCETVVLSRNTQLVQNFPSWSSEELAVQCGEKPAHLTHDSGEESGSDSSAEESDKHRAARRDGSGSGTRDSKLGEGTMDAQTRKQLKHAMSLAHPLSVFERLPRLRKLSLSGCELHSLPSRWFLPMVTELRLAQNHLTSLQPDGVILRSLHILDISGNLFMSVITLRRCRYLEQLNVRGNPLVEEGAVKDKAAGLLSGRGETEAEGATASNAAAVPVSVQRRVAHLFPSLKLLDNQPVLSAEEMRAAYKRGREAKPQGDKGGTEDELQDALAKEKAAGGEDTKSSASLQARIPARKAPRVDPAVIAAEAEEKDVVVEPPPSVLKTAHAPIIRRERVLLRPGVSPAAQTGSSGSHATGADSKKKKDGGGGANPAAPAVFGRAAVNKLLEQSRQRSAW</sequence>
<feature type="region of interest" description="Disordered" evidence="3">
    <location>
        <begin position="281"/>
        <end position="322"/>
    </location>
</feature>
<dbReference type="SMART" id="SM00369">
    <property type="entry name" value="LRR_TYP"/>
    <property type="match status" value="2"/>
</dbReference>
<organism evidence="4 5">
    <name type="scientific">Leptomonas seymouri</name>
    <dbReference type="NCBI Taxonomy" id="5684"/>
    <lineage>
        <taxon>Eukaryota</taxon>
        <taxon>Discoba</taxon>
        <taxon>Euglenozoa</taxon>
        <taxon>Kinetoplastea</taxon>
        <taxon>Metakinetoplastina</taxon>
        <taxon>Trypanosomatida</taxon>
        <taxon>Trypanosomatidae</taxon>
        <taxon>Leishmaniinae</taxon>
        <taxon>Leptomonas</taxon>
    </lineage>
</organism>
<dbReference type="Pfam" id="PF12799">
    <property type="entry name" value="LRR_4"/>
    <property type="match status" value="1"/>
</dbReference>
<evidence type="ECO:0000256" key="2">
    <source>
        <dbReference type="ARBA" id="ARBA00022737"/>
    </source>
</evidence>
<reference evidence="4 5" key="1">
    <citation type="journal article" date="2015" name="PLoS Pathog.">
        <title>Leptomonas seymouri: Adaptations to the Dixenous Life Cycle Analyzed by Genome Sequencing, Transcriptome Profiling and Co-infection with Leishmania donovani.</title>
        <authorList>
            <person name="Kraeva N."/>
            <person name="Butenko A."/>
            <person name="Hlavacova J."/>
            <person name="Kostygov A."/>
            <person name="Myskova J."/>
            <person name="Grybchuk D."/>
            <person name="Lestinova T."/>
            <person name="Votypka J."/>
            <person name="Volf P."/>
            <person name="Opperdoes F."/>
            <person name="Flegontov P."/>
            <person name="Lukes J."/>
            <person name="Yurchenko V."/>
        </authorList>
    </citation>
    <scope>NUCLEOTIDE SEQUENCE [LARGE SCALE GENOMIC DNA]</scope>
    <source>
        <strain evidence="4 5">ATCC 30220</strain>
    </source>
</reference>
<protein>
    <submittedName>
        <fullName evidence="4">Uncharacterized protein</fullName>
    </submittedName>
</protein>
<dbReference type="InterPro" id="IPR025875">
    <property type="entry name" value="Leu-rich_rpt_4"/>
</dbReference>
<dbReference type="OMA" id="FPTWGVE"/>
<dbReference type="OrthoDB" id="277458at2759"/>
<keyword evidence="1" id="KW-0433">Leucine-rich repeat</keyword>
<dbReference type="Proteomes" id="UP000038009">
    <property type="component" value="Unassembled WGS sequence"/>
</dbReference>
<gene>
    <name evidence="4" type="ORF">ABL78_5436</name>
</gene>
<keyword evidence="2" id="KW-0677">Repeat</keyword>
<dbReference type="Gene3D" id="3.80.10.10">
    <property type="entry name" value="Ribonuclease Inhibitor"/>
    <property type="match status" value="2"/>
</dbReference>
<dbReference type="PROSITE" id="PS51450">
    <property type="entry name" value="LRR"/>
    <property type="match status" value="1"/>
</dbReference>
<dbReference type="GO" id="GO:0005737">
    <property type="term" value="C:cytoplasm"/>
    <property type="evidence" value="ECO:0007669"/>
    <property type="project" value="TreeGrafter"/>
</dbReference>
<dbReference type="SUPFAM" id="SSF52058">
    <property type="entry name" value="L domain-like"/>
    <property type="match status" value="1"/>
</dbReference>
<keyword evidence="5" id="KW-1185">Reference proteome</keyword>
<dbReference type="InterPro" id="IPR032675">
    <property type="entry name" value="LRR_dom_sf"/>
</dbReference>
<feature type="compositionally biased region" description="Acidic residues" evidence="3">
    <location>
        <begin position="288"/>
        <end position="297"/>
    </location>
</feature>
<feature type="compositionally biased region" description="Basic and acidic residues" evidence="3">
    <location>
        <begin position="495"/>
        <end position="509"/>
    </location>
</feature>
<dbReference type="PANTHER" id="PTHR15454:SF67">
    <property type="entry name" value="LEUCINE-RICH REPEAT PROTEIN (LRRP)"/>
    <property type="match status" value="1"/>
</dbReference>
<evidence type="ECO:0000256" key="3">
    <source>
        <dbReference type="SAM" id="MobiDB-lite"/>
    </source>
</evidence>
<feature type="region of interest" description="Disordered" evidence="3">
    <location>
        <begin position="585"/>
        <end position="623"/>
    </location>
</feature>
<proteinExistence type="predicted"/>